<sequence length="674" mass="73754">MNNRSIRFQLRICISLVLVIAFSSISVVVYKNTSTIFLEQTMKAHQSKLEALAEMISDEFNVYLESTRQMEKAFRGGYLNGLSFGTDPFYFSGHAVKDVRLNGQSLINNSAVIDRFTQDTSAIATLFVATGDDFIRVSTSLKDQNGNRAIGTMLGRSHPGYNLLSNGQPYHAKVELFGHLYLTYYFPIKDSVGSVKALSFVGIPIEAVTQSIFSTLADVKWGDTGYSIVMDNAIKNQGEILYHPLAAEKPKSILDFTDYDGNKPFGKLFEHKTGVMMYPYHYLNSVGEKYLVYTDVPGWNWKLAGGTFISEVTKGSREILFSIVTISFVVTVLTLIAINVFIHRLTKPLVSLVRGMERLGDGEISMAMEGGHADTKNEIERLSYATSTMATKLNRLVNNIRKTSDSVQQQAVSVSDEARANLSQSEVQQAQVEQVATAIEELAASAQSVAEQVEEIADNVQTANEDSNSGSALVRKVVSDVESLNHQLGQTAEVIETLSRESDNIQAVTNMINDIAEQTNLLALNAAIEAARAGEQGRGFAVVADEVRSLAQRTQGSVKDVVAIIEQLKINTSSAVEMMSESQLKGTSVTRQVAQAGEMLDNIASQVDVIAVKSEAIAATSEEQAHVTQDIAMSVNEISSLNKSNYSTTEKTAERASQLKKLSVDLANQVAYFR</sequence>
<comment type="similarity">
    <text evidence="3">Belongs to the methyl-accepting chemotaxis (MCP) protein family.</text>
</comment>
<keyword evidence="10" id="KW-1185">Reference proteome</keyword>
<keyword evidence="6" id="KW-0812">Transmembrane</keyword>
<comment type="subcellular location">
    <subcellularLocation>
        <location evidence="1">Cell inner membrane</location>
    </subcellularLocation>
</comment>
<evidence type="ECO:0000259" key="8">
    <source>
        <dbReference type="PROSITE" id="PS50885"/>
    </source>
</evidence>
<dbReference type="EMBL" id="RSEJ01000001">
    <property type="protein sequence ID" value="NBI51237.1"/>
    <property type="molecule type" value="Genomic_DNA"/>
</dbReference>
<evidence type="ECO:0000256" key="5">
    <source>
        <dbReference type="SAM" id="Coils"/>
    </source>
</evidence>
<dbReference type="PANTHER" id="PTHR32089:SF74">
    <property type="entry name" value="METHYL-ACCEPTING CHEMOTAXIS PROTEIN AER"/>
    <property type="match status" value="1"/>
</dbReference>
<dbReference type="PANTHER" id="PTHR32089">
    <property type="entry name" value="METHYL-ACCEPTING CHEMOTAXIS PROTEIN MCPB"/>
    <property type="match status" value="1"/>
</dbReference>
<dbReference type="PROSITE" id="PS50111">
    <property type="entry name" value="CHEMOTAXIS_TRANSDUC_2"/>
    <property type="match status" value="1"/>
</dbReference>
<accession>A0ABW9YBU2</accession>
<evidence type="ECO:0000256" key="4">
    <source>
        <dbReference type="PROSITE-ProRule" id="PRU00284"/>
    </source>
</evidence>
<proteinExistence type="inferred from homology"/>
<dbReference type="Gene3D" id="1.10.287.950">
    <property type="entry name" value="Methyl-accepting chemotaxis protein"/>
    <property type="match status" value="1"/>
</dbReference>
<dbReference type="SUPFAM" id="SSF103190">
    <property type="entry name" value="Sensory domain-like"/>
    <property type="match status" value="1"/>
</dbReference>
<dbReference type="PROSITE" id="PS50885">
    <property type="entry name" value="HAMP"/>
    <property type="match status" value="1"/>
</dbReference>
<dbReference type="InterPro" id="IPR033462">
    <property type="entry name" value="Cache_3-Cache_2"/>
</dbReference>
<feature type="transmembrane region" description="Helical" evidence="6">
    <location>
        <begin position="319"/>
        <end position="342"/>
    </location>
</feature>
<keyword evidence="6" id="KW-1133">Transmembrane helix</keyword>
<dbReference type="SMART" id="SM00283">
    <property type="entry name" value="MA"/>
    <property type="match status" value="1"/>
</dbReference>
<feature type="domain" description="HAMP" evidence="8">
    <location>
        <begin position="343"/>
        <end position="398"/>
    </location>
</feature>
<dbReference type="CDD" id="cd12912">
    <property type="entry name" value="PDC2_MCP_like"/>
    <property type="match status" value="1"/>
</dbReference>
<reference evidence="9 10" key="1">
    <citation type="journal article" date="2017" name="Int. J. Syst. Evol. Microbiol.">
        <title>Photobacterium alginatilyticum sp. nov., a marine bacterium isolated from bottom seawater.</title>
        <authorList>
            <person name="Wang X."/>
            <person name="Wang Y."/>
            <person name="Yang X."/>
            <person name="Sun H."/>
            <person name="Li B."/>
            <person name="Zhang X.H."/>
        </authorList>
    </citation>
    <scope>NUCLEOTIDE SEQUENCE [LARGE SCALE GENOMIC DNA]</scope>
    <source>
        <strain evidence="9 10">P03D4</strain>
    </source>
</reference>
<dbReference type="CDD" id="cd11386">
    <property type="entry name" value="MCP_signal"/>
    <property type="match status" value="1"/>
</dbReference>
<dbReference type="SUPFAM" id="SSF58104">
    <property type="entry name" value="Methyl-accepting chemotaxis protein (MCP) signaling domain"/>
    <property type="match status" value="1"/>
</dbReference>
<name>A0ABW9YBU2_9GAMM</name>
<evidence type="ECO:0000313" key="9">
    <source>
        <dbReference type="EMBL" id="NBI51237.1"/>
    </source>
</evidence>
<evidence type="ECO:0000256" key="6">
    <source>
        <dbReference type="SAM" id="Phobius"/>
    </source>
</evidence>
<dbReference type="RefSeq" id="WP_160648344.1">
    <property type="nucleotide sequence ID" value="NZ_RSEJ01000001.1"/>
</dbReference>
<evidence type="ECO:0000256" key="3">
    <source>
        <dbReference type="ARBA" id="ARBA00029447"/>
    </source>
</evidence>
<dbReference type="Gene3D" id="3.30.450.20">
    <property type="entry name" value="PAS domain"/>
    <property type="match status" value="1"/>
</dbReference>
<evidence type="ECO:0000256" key="1">
    <source>
        <dbReference type="ARBA" id="ARBA00004533"/>
    </source>
</evidence>
<dbReference type="InterPro" id="IPR004089">
    <property type="entry name" value="MCPsignal_dom"/>
</dbReference>
<gene>
    <name evidence="9" type="ORF">EIZ48_01440</name>
</gene>
<dbReference type="InterPro" id="IPR003660">
    <property type="entry name" value="HAMP_dom"/>
</dbReference>
<keyword evidence="6" id="KW-0472">Membrane</keyword>
<keyword evidence="2 4" id="KW-0807">Transducer</keyword>
<comment type="caution">
    <text evidence="9">The sequence shown here is derived from an EMBL/GenBank/DDBJ whole genome shotgun (WGS) entry which is preliminary data.</text>
</comment>
<dbReference type="Proteomes" id="UP000738517">
    <property type="component" value="Unassembled WGS sequence"/>
</dbReference>
<evidence type="ECO:0000313" key="10">
    <source>
        <dbReference type="Proteomes" id="UP000738517"/>
    </source>
</evidence>
<dbReference type="InterPro" id="IPR029151">
    <property type="entry name" value="Sensor-like_sf"/>
</dbReference>
<evidence type="ECO:0000256" key="2">
    <source>
        <dbReference type="ARBA" id="ARBA00023224"/>
    </source>
</evidence>
<dbReference type="Pfam" id="PF17201">
    <property type="entry name" value="Cache_3-Cache_2"/>
    <property type="match status" value="1"/>
</dbReference>
<dbReference type="Pfam" id="PF00015">
    <property type="entry name" value="MCPsignal"/>
    <property type="match status" value="1"/>
</dbReference>
<feature type="transmembrane region" description="Helical" evidence="6">
    <location>
        <begin position="12"/>
        <end position="30"/>
    </location>
</feature>
<keyword evidence="5" id="KW-0175">Coiled coil</keyword>
<feature type="domain" description="Methyl-accepting transducer" evidence="7">
    <location>
        <begin position="403"/>
        <end position="639"/>
    </location>
</feature>
<organism evidence="9 10">
    <name type="scientific">Photobacterium alginatilyticum</name>
    <dbReference type="NCBI Taxonomy" id="1775171"/>
    <lineage>
        <taxon>Bacteria</taxon>
        <taxon>Pseudomonadati</taxon>
        <taxon>Pseudomonadota</taxon>
        <taxon>Gammaproteobacteria</taxon>
        <taxon>Vibrionales</taxon>
        <taxon>Vibrionaceae</taxon>
        <taxon>Photobacterium</taxon>
    </lineage>
</organism>
<feature type="coiled-coil region" evidence="5">
    <location>
        <begin position="439"/>
        <end position="466"/>
    </location>
</feature>
<protein>
    <submittedName>
        <fullName evidence="9">Methyl-accepting chemotaxis protein</fullName>
    </submittedName>
</protein>
<evidence type="ECO:0000259" key="7">
    <source>
        <dbReference type="PROSITE" id="PS50111"/>
    </source>
</evidence>